<proteinExistence type="predicted"/>
<feature type="region of interest" description="Disordered" evidence="1">
    <location>
        <begin position="1"/>
        <end position="32"/>
    </location>
</feature>
<gene>
    <name evidence="2" type="ORF">TorRG33x02_216420</name>
</gene>
<comment type="caution">
    <text evidence="2">The sequence shown here is derived from an EMBL/GenBank/DDBJ whole genome shotgun (WGS) entry which is preliminary data.</text>
</comment>
<sequence length="120" mass="13277">MNFPQKQSTPVASSSIIVEEQPQLETRSDEASVCPWAEAPVTILTETSQQTEQVTPMADNVEKDDKMLSTAITPMADNMEKDDKMLSISSGPLIVDPWSLHPLVNLTSLVSARFYMTESF</sequence>
<dbReference type="Proteomes" id="UP000237000">
    <property type="component" value="Unassembled WGS sequence"/>
</dbReference>
<evidence type="ECO:0000313" key="3">
    <source>
        <dbReference type="Proteomes" id="UP000237000"/>
    </source>
</evidence>
<name>A0A2P5EAI0_TREOI</name>
<accession>A0A2P5EAI0</accession>
<feature type="compositionally biased region" description="Polar residues" evidence="1">
    <location>
        <begin position="1"/>
        <end position="16"/>
    </location>
</feature>
<feature type="compositionally biased region" description="Polar residues" evidence="1">
    <location>
        <begin position="44"/>
        <end position="54"/>
    </location>
</feature>
<evidence type="ECO:0000256" key="1">
    <source>
        <dbReference type="SAM" id="MobiDB-lite"/>
    </source>
</evidence>
<dbReference type="AlphaFoldDB" id="A0A2P5EAI0"/>
<protein>
    <submittedName>
        <fullName evidence="2">Uncharacterized protein</fullName>
    </submittedName>
</protein>
<organism evidence="2 3">
    <name type="scientific">Trema orientale</name>
    <name type="common">Charcoal tree</name>
    <name type="synonym">Celtis orientalis</name>
    <dbReference type="NCBI Taxonomy" id="63057"/>
    <lineage>
        <taxon>Eukaryota</taxon>
        <taxon>Viridiplantae</taxon>
        <taxon>Streptophyta</taxon>
        <taxon>Embryophyta</taxon>
        <taxon>Tracheophyta</taxon>
        <taxon>Spermatophyta</taxon>
        <taxon>Magnoliopsida</taxon>
        <taxon>eudicotyledons</taxon>
        <taxon>Gunneridae</taxon>
        <taxon>Pentapetalae</taxon>
        <taxon>rosids</taxon>
        <taxon>fabids</taxon>
        <taxon>Rosales</taxon>
        <taxon>Cannabaceae</taxon>
        <taxon>Trema</taxon>
    </lineage>
</organism>
<dbReference type="EMBL" id="JXTC01000192">
    <property type="protein sequence ID" value="PON82557.1"/>
    <property type="molecule type" value="Genomic_DNA"/>
</dbReference>
<evidence type="ECO:0000313" key="2">
    <source>
        <dbReference type="EMBL" id="PON82557.1"/>
    </source>
</evidence>
<reference evidence="3" key="1">
    <citation type="submission" date="2016-06" db="EMBL/GenBank/DDBJ databases">
        <title>Parallel loss of symbiosis genes in relatives of nitrogen-fixing non-legume Parasponia.</title>
        <authorList>
            <person name="Van Velzen R."/>
            <person name="Holmer R."/>
            <person name="Bu F."/>
            <person name="Rutten L."/>
            <person name="Van Zeijl A."/>
            <person name="Liu W."/>
            <person name="Santuari L."/>
            <person name="Cao Q."/>
            <person name="Sharma T."/>
            <person name="Shen D."/>
            <person name="Roswanjaya Y."/>
            <person name="Wardhani T."/>
            <person name="Kalhor M.S."/>
            <person name="Jansen J."/>
            <person name="Van den Hoogen J."/>
            <person name="Gungor B."/>
            <person name="Hartog M."/>
            <person name="Hontelez J."/>
            <person name="Verver J."/>
            <person name="Yang W.-C."/>
            <person name="Schijlen E."/>
            <person name="Repin R."/>
            <person name="Schilthuizen M."/>
            <person name="Schranz E."/>
            <person name="Heidstra R."/>
            <person name="Miyata K."/>
            <person name="Fedorova E."/>
            <person name="Kohlen W."/>
            <person name="Bisseling T."/>
            <person name="Smit S."/>
            <person name="Geurts R."/>
        </authorList>
    </citation>
    <scope>NUCLEOTIDE SEQUENCE [LARGE SCALE GENOMIC DNA]</scope>
    <source>
        <strain evidence="3">cv. RG33-2</strain>
    </source>
</reference>
<keyword evidence="3" id="KW-1185">Reference proteome</keyword>
<feature type="region of interest" description="Disordered" evidence="1">
    <location>
        <begin position="44"/>
        <end position="65"/>
    </location>
</feature>
<dbReference type="InParanoid" id="A0A2P5EAI0"/>